<evidence type="ECO:0000256" key="1">
    <source>
        <dbReference type="SAM" id="MobiDB-lite"/>
    </source>
</evidence>
<evidence type="ECO:0008006" key="4">
    <source>
        <dbReference type="Google" id="ProtNLM"/>
    </source>
</evidence>
<dbReference type="OrthoDB" id="5841536at2759"/>
<dbReference type="GO" id="GO:0019825">
    <property type="term" value="F:oxygen binding"/>
    <property type="evidence" value="ECO:0007669"/>
    <property type="project" value="InterPro"/>
</dbReference>
<proteinExistence type="predicted"/>
<evidence type="ECO:0000313" key="3">
    <source>
        <dbReference type="Proteomes" id="UP000218231"/>
    </source>
</evidence>
<feature type="region of interest" description="Disordered" evidence="1">
    <location>
        <begin position="30"/>
        <end position="72"/>
    </location>
</feature>
<keyword evidence="3" id="KW-1185">Reference proteome</keyword>
<reference evidence="2 3" key="1">
    <citation type="journal article" date="2017" name="Curr. Biol.">
        <title>Genome architecture and evolution of a unichromosomal asexual nematode.</title>
        <authorList>
            <person name="Fradin H."/>
            <person name="Zegar C."/>
            <person name="Gutwein M."/>
            <person name="Lucas J."/>
            <person name="Kovtun M."/>
            <person name="Corcoran D."/>
            <person name="Baugh L.R."/>
            <person name="Kiontke K."/>
            <person name="Gunsalus K."/>
            <person name="Fitch D.H."/>
            <person name="Piano F."/>
        </authorList>
    </citation>
    <scope>NUCLEOTIDE SEQUENCE [LARGE SCALE GENOMIC DNA]</scope>
    <source>
        <strain evidence="2">PF1309</strain>
    </source>
</reference>
<dbReference type="InterPro" id="IPR012292">
    <property type="entry name" value="Globin/Proto"/>
</dbReference>
<evidence type="ECO:0000313" key="2">
    <source>
        <dbReference type="EMBL" id="PAV81665.1"/>
    </source>
</evidence>
<gene>
    <name evidence="2" type="ORF">WR25_22934</name>
</gene>
<dbReference type="Proteomes" id="UP000218231">
    <property type="component" value="Unassembled WGS sequence"/>
</dbReference>
<name>A0A2A2L6E6_9BILA</name>
<dbReference type="SUPFAM" id="SSF46458">
    <property type="entry name" value="Globin-like"/>
    <property type="match status" value="1"/>
</dbReference>
<protein>
    <recommendedName>
        <fullName evidence="4">Globin family profile domain-containing protein</fullName>
    </recommendedName>
</protein>
<dbReference type="Gene3D" id="1.10.490.10">
    <property type="entry name" value="Globins"/>
    <property type="match status" value="1"/>
</dbReference>
<dbReference type="GO" id="GO:0020037">
    <property type="term" value="F:heme binding"/>
    <property type="evidence" value="ECO:0007669"/>
    <property type="project" value="InterPro"/>
</dbReference>
<dbReference type="InterPro" id="IPR009050">
    <property type="entry name" value="Globin-like_sf"/>
</dbReference>
<accession>A0A2A2L6E6</accession>
<organism evidence="2 3">
    <name type="scientific">Diploscapter pachys</name>
    <dbReference type="NCBI Taxonomy" id="2018661"/>
    <lineage>
        <taxon>Eukaryota</taxon>
        <taxon>Metazoa</taxon>
        <taxon>Ecdysozoa</taxon>
        <taxon>Nematoda</taxon>
        <taxon>Chromadorea</taxon>
        <taxon>Rhabditida</taxon>
        <taxon>Rhabditina</taxon>
        <taxon>Rhabditomorpha</taxon>
        <taxon>Rhabditoidea</taxon>
        <taxon>Rhabditidae</taxon>
        <taxon>Diploscapter</taxon>
    </lineage>
</organism>
<comment type="caution">
    <text evidence="2">The sequence shown here is derived from an EMBL/GenBank/DDBJ whole genome shotgun (WGS) entry which is preliminary data.</text>
</comment>
<dbReference type="EMBL" id="LIAE01007145">
    <property type="protein sequence ID" value="PAV81665.1"/>
    <property type="molecule type" value="Genomic_DNA"/>
</dbReference>
<dbReference type="STRING" id="2018661.A0A2A2L6E6"/>
<dbReference type="AlphaFoldDB" id="A0A2A2L6E6"/>
<sequence length="237" mass="27460">MFLIAKIVRGRRLLHELEQQEKDEAAANADHLQAPRRGQIKHRRSSPVLLLDDAESPTETRGRQSRRSSCLMSVMRQKTESGDTLDIEKGGLRRTSSMPSLCEMLPSTSRRIYDYDSKLTKLQKKALKFTWSRLQTRNGGKRVESVFEDVFDRVVRYLPQTREMFNTRAFLCAISRNETSSLRDHARMTVRMIDVAVRNLEVETRKRSDTGSDMDPLLIGIVNWRGSRYSCRIINRI</sequence>